<dbReference type="Proteomes" id="UP001494902">
    <property type="component" value="Unassembled WGS sequence"/>
</dbReference>
<dbReference type="EMBL" id="JBEDNQ010000012">
    <property type="protein sequence ID" value="MEQ3553973.1"/>
    <property type="molecule type" value="Genomic_DNA"/>
</dbReference>
<keyword evidence="1" id="KW-0472">Membrane</keyword>
<sequence>MPRARRSLGGHGVSGGAERVVRAVGVVLASAAAVVGLGLLAENAALANATPDGAGVPVVAVR</sequence>
<protein>
    <submittedName>
        <fullName evidence="2">Uncharacterized protein</fullName>
    </submittedName>
</protein>
<keyword evidence="1" id="KW-1133">Transmembrane helix</keyword>
<accession>A0ABV1KHQ5</accession>
<keyword evidence="1" id="KW-0812">Transmembrane</keyword>
<comment type="caution">
    <text evidence="2">The sequence shown here is derived from an EMBL/GenBank/DDBJ whole genome shotgun (WGS) entry which is preliminary data.</text>
</comment>
<reference evidence="2 3" key="1">
    <citation type="submission" date="2024-03" db="EMBL/GenBank/DDBJ databases">
        <title>Draft genome sequence of Pseudonocardia nematodicida JCM 31783.</title>
        <authorList>
            <person name="Butdee W."/>
            <person name="Duangmal K."/>
        </authorList>
    </citation>
    <scope>NUCLEOTIDE SEQUENCE [LARGE SCALE GENOMIC DNA]</scope>
    <source>
        <strain evidence="2 3">JCM 31783</strain>
    </source>
</reference>
<gene>
    <name evidence="2" type="ORF">WIS52_26165</name>
</gene>
<proteinExistence type="predicted"/>
<evidence type="ECO:0000313" key="3">
    <source>
        <dbReference type="Proteomes" id="UP001494902"/>
    </source>
</evidence>
<dbReference type="RefSeq" id="WP_349301038.1">
    <property type="nucleotide sequence ID" value="NZ_JBEDNQ010000012.1"/>
</dbReference>
<evidence type="ECO:0000256" key="1">
    <source>
        <dbReference type="SAM" id="Phobius"/>
    </source>
</evidence>
<keyword evidence="3" id="KW-1185">Reference proteome</keyword>
<evidence type="ECO:0000313" key="2">
    <source>
        <dbReference type="EMBL" id="MEQ3553973.1"/>
    </source>
</evidence>
<name>A0ABV1KHQ5_9PSEU</name>
<feature type="transmembrane region" description="Helical" evidence="1">
    <location>
        <begin position="20"/>
        <end position="41"/>
    </location>
</feature>
<organism evidence="2 3">
    <name type="scientific">Pseudonocardia nematodicida</name>
    <dbReference type="NCBI Taxonomy" id="1206997"/>
    <lineage>
        <taxon>Bacteria</taxon>
        <taxon>Bacillati</taxon>
        <taxon>Actinomycetota</taxon>
        <taxon>Actinomycetes</taxon>
        <taxon>Pseudonocardiales</taxon>
        <taxon>Pseudonocardiaceae</taxon>
        <taxon>Pseudonocardia</taxon>
    </lineage>
</organism>